<evidence type="ECO:0000256" key="1">
    <source>
        <dbReference type="ARBA" id="ARBA00035012"/>
    </source>
</evidence>
<dbReference type="Gene3D" id="3.30.420.10">
    <property type="entry name" value="Ribonuclease H-like superfamily/Ribonuclease H"/>
    <property type="match status" value="1"/>
</dbReference>
<dbReference type="EMBL" id="CP050861">
    <property type="protein sequence ID" value="UTD14910.1"/>
    <property type="molecule type" value="Genomic_DNA"/>
</dbReference>
<protein>
    <recommendedName>
        <fullName evidence="2">Protein argonaute</fullName>
    </recommendedName>
</protein>
<dbReference type="Gene3D" id="3.40.50.2300">
    <property type="match status" value="1"/>
</dbReference>
<evidence type="ECO:0000259" key="3">
    <source>
        <dbReference type="SMART" id="SM00950"/>
    </source>
</evidence>
<dbReference type="SUPFAM" id="SSF53098">
    <property type="entry name" value="Ribonuclease H-like"/>
    <property type="match status" value="1"/>
</dbReference>
<name>A0AAE9SEH3_9FLAO</name>
<dbReference type="InterPro" id="IPR036397">
    <property type="entry name" value="RNaseH_sf"/>
</dbReference>
<dbReference type="AlphaFoldDB" id="A0AAE9SEH3"/>
<sequence length="700" mass="82087">MNQELYFNILTFDIPTKPITFYFSREKIGYAQEIYKNKFPSNIEELFPGIKEENPDFIYTSFIYEKEGYQPLTLNLKEQPTELIKHYLNWRIKKHFKKLNKVVKTNFVNDIQVWIKDATFRNPTFAKYDKFTLKLQFEEVSDFGELVIAYDGTTKILKTPVSELVKGDVSTTILTGIIHNRNYFKYQKLPDDITDFSKTYAVLNNDIRNALGYEIEKKEKGNKYIGYKAKINDFIKRYIVQDDFKKIIPINCKYYLPVELKRIGEVSEECNDLVFNGGAVGTKPKYDFRQLKPFKPCTQIHKNIHLFFILHRQHVKEAELLQEYLQNGFKWYRGLQEYAGVLYHTKKGFSIVFDDLDDPLSQISEGIKNLKREPDVTYVAVYLSPFSKYEQDLSKKQVYYKVKEQLLLKRIVSQVIDVNKFRLKVNEYKANPDRNSGYLYDLTNISLAILAKLEGIPWQLNITPKKELVIGVGAFKNVEENIRYVASAFSFQSNGKFNEFQYFSKSDTNKLANAISDAIWQYVTLEQNPDKVVIHFYKEMSNEEIEPVLDMMNALKLECPLYIVNINKTKSEDIIAFDNNWYGNLMPKSGTYINISKSEHKYLLFNNSRYDNSKVYPSTEGYPFPVKLRITSPTPEALNDSKVIKKLIEQVYQFSRLYWKSLRQQNVPITIKYPEMVAEIAPRFDGSTIPPYGEETLWFL</sequence>
<dbReference type="Proteomes" id="UP001056837">
    <property type="component" value="Chromosome"/>
</dbReference>
<dbReference type="GO" id="GO:0003676">
    <property type="term" value="F:nucleic acid binding"/>
    <property type="evidence" value="ECO:0007669"/>
    <property type="project" value="InterPro"/>
</dbReference>
<organism evidence="4 5">
    <name type="scientific">Tenacibaculum mesophilum</name>
    <dbReference type="NCBI Taxonomy" id="104268"/>
    <lineage>
        <taxon>Bacteria</taxon>
        <taxon>Pseudomonadati</taxon>
        <taxon>Bacteroidota</taxon>
        <taxon>Flavobacteriia</taxon>
        <taxon>Flavobacteriales</taxon>
        <taxon>Flavobacteriaceae</taxon>
        <taxon>Tenacibaculum</taxon>
    </lineage>
</organism>
<dbReference type="InterPro" id="IPR003165">
    <property type="entry name" value="Piwi"/>
</dbReference>
<proteinExistence type="inferred from homology"/>
<evidence type="ECO:0000313" key="5">
    <source>
        <dbReference type="Proteomes" id="UP001056837"/>
    </source>
</evidence>
<dbReference type="Pfam" id="PF02171">
    <property type="entry name" value="Piwi"/>
    <property type="match status" value="1"/>
</dbReference>
<evidence type="ECO:0000256" key="2">
    <source>
        <dbReference type="ARBA" id="ARBA00035032"/>
    </source>
</evidence>
<dbReference type="SMART" id="SM00950">
    <property type="entry name" value="Piwi"/>
    <property type="match status" value="1"/>
</dbReference>
<accession>A0AAE9SEH3</accession>
<evidence type="ECO:0000313" key="4">
    <source>
        <dbReference type="EMBL" id="UTD14910.1"/>
    </source>
</evidence>
<dbReference type="RefSeq" id="WP_253680668.1">
    <property type="nucleotide sequence ID" value="NZ_CP050861.1"/>
</dbReference>
<dbReference type="InterPro" id="IPR012337">
    <property type="entry name" value="RNaseH-like_sf"/>
</dbReference>
<comment type="similarity">
    <text evidence="1">Belongs to the argonaute family. Long pAgo subfamily.</text>
</comment>
<reference evidence="4" key="1">
    <citation type="submission" date="2020-04" db="EMBL/GenBank/DDBJ databases">
        <title>Tenacibaculum mesophilum bac2.</title>
        <authorList>
            <person name="Li M."/>
        </authorList>
    </citation>
    <scope>NUCLEOTIDE SEQUENCE</scope>
    <source>
        <strain evidence="4">Bac2</strain>
    </source>
</reference>
<feature type="domain" description="Piwi" evidence="3">
    <location>
        <begin position="377"/>
        <end position="685"/>
    </location>
</feature>
<gene>
    <name evidence="4" type="ORF">HER15_05200</name>
</gene>